<evidence type="ECO:0000313" key="2">
    <source>
        <dbReference type="EMBL" id="RXK58542.1"/>
    </source>
</evidence>
<feature type="signal peptide" evidence="1">
    <location>
        <begin position="1"/>
        <end position="21"/>
    </location>
</feature>
<protein>
    <recommendedName>
        <fullName evidence="4">Capsule assembly Wzi family protein</fullName>
    </recommendedName>
</protein>
<keyword evidence="3" id="KW-1185">Reference proteome</keyword>
<dbReference type="InterPro" id="IPR038636">
    <property type="entry name" value="Wzi_sf"/>
</dbReference>
<reference evidence="2 3" key="1">
    <citation type="submission" date="2019-01" db="EMBL/GenBank/DDBJ databases">
        <title>Lacibacter sp. strain TTM-7.</title>
        <authorList>
            <person name="Chen W.-M."/>
        </authorList>
    </citation>
    <scope>NUCLEOTIDE SEQUENCE [LARGE SCALE GENOMIC DNA]</scope>
    <source>
        <strain evidence="2 3">TTM-7</strain>
    </source>
</reference>
<evidence type="ECO:0008006" key="4">
    <source>
        <dbReference type="Google" id="ProtNLM"/>
    </source>
</evidence>
<accession>A0A4Q1CFU4</accession>
<dbReference type="EMBL" id="SDHW01000006">
    <property type="protein sequence ID" value="RXK58542.1"/>
    <property type="molecule type" value="Genomic_DNA"/>
</dbReference>
<gene>
    <name evidence="2" type="ORF">ESA94_18085</name>
</gene>
<name>A0A4Q1CFU4_9BACT</name>
<dbReference type="RefSeq" id="WP_129132343.1">
    <property type="nucleotide sequence ID" value="NZ_SDHW01000006.1"/>
</dbReference>
<dbReference type="OrthoDB" id="9808260at2"/>
<sequence>MQFSKCSLWLALLILPFFAAAQSTYLPQQSKHQHFIDRLELKTGEVSDLNFTTTKPYDRKYAVQWLGAKVDSMRAIKPLFFNTDTALRLSKVDEYNLRSLYLNNQEWIKGDRSVFNSKKPFLKSFYKTPAGFIEKYGDDFFVAVNPIISYRQSVELNNTSQNIFINQRGLTVRGGVDNRVGFNAMVMDVQERGPLFVQQWIDSVDAVPGGNFYKTFKQTGVDYFDARGSFTFNAAKYINFQIGYDRNFIGNGYRSLMLSDFGANQLFVKLNTRIWKFNYQNLFMELHTKGKSNNSNALVPKKYAAMHHLSMNVLPWLNVGVFEAVVFGRKDKFEFGYMNPLIFYRTIEGNLGSSDNALIGADFKANVAKRLQFYGQLIIDEFNIKELRKDRSWWGNKTGTQLGMKYIDVANVSNLDLQLEWNSVRPFTYSHFDSVSSYTHYNQPLAHPLGANFNEVIAVLRYQPTGKLNLTGKLIYWKQGLDSASGRNSGSDIFRLNDDGRTSNYGYSLGNGVNSTGINALFLASYELYENIFIDANLMFRRFTKGSAAAQNTTMLGLGVRMNLWYREYDY</sequence>
<evidence type="ECO:0000256" key="1">
    <source>
        <dbReference type="SAM" id="SignalP"/>
    </source>
</evidence>
<keyword evidence="1" id="KW-0732">Signal</keyword>
<dbReference type="AlphaFoldDB" id="A0A4Q1CFU4"/>
<organism evidence="2 3">
    <name type="scientific">Lacibacter luteus</name>
    <dbReference type="NCBI Taxonomy" id="2508719"/>
    <lineage>
        <taxon>Bacteria</taxon>
        <taxon>Pseudomonadati</taxon>
        <taxon>Bacteroidota</taxon>
        <taxon>Chitinophagia</taxon>
        <taxon>Chitinophagales</taxon>
        <taxon>Chitinophagaceae</taxon>
        <taxon>Lacibacter</taxon>
    </lineage>
</organism>
<feature type="chain" id="PRO_5020858047" description="Capsule assembly Wzi family protein" evidence="1">
    <location>
        <begin position="22"/>
        <end position="571"/>
    </location>
</feature>
<comment type="caution">
    <text evidence="2">The sequence shown here is derived from an EMBL/GenBank/DDBJ whole genome shotgun (WGS) entry which is preliminary data.</text>
</comment>
<dbReference type="Proteomes" id="UP000290204">
    <property type="component" value="Unassembled WGS sequence"/>
</dbReference>
<dbReference type="Gene3D" id="2.40.160.130">
    <property type="entry name" value="Capsule assembly protein Wzi"/>
    <property type="match status" value="1"/>
</dbReference>
<proteinExistence type="predicted"/>
<evidence type="ECO:0000313" key="3">
    <source>
        <dbReference type="Proteomes" id="UP000290204"/>
    </source>
</evidence>